<dbReference type="SUPFAM" id="SSF53335">
    <property type="entry name" value="S-adenosyl-L-methionine-dependent methyltransferases"/>
    <property type="match status" value="1"/>
</dbReference>
<dbReference type="GO" id="GO:0008168">
    <property type="term" value="F:methyltransferase activity"/>
    <property type="evidence" value="ECO:0007669"/>
    <property type="project" value="UniProtKB-KW"/>
</dbReference>
<accession>A0A172TET9</accession>
<keyword evidence="2" id="KW-0489">Methyltransferase</keyword>
<evidence type="ECO:0000259" key="1">
    <source>
        <dbReference type="Pfam" id="PF13847"/>
    </source>
</evidence>
<organism evidence="2 3">
    <name type="scientific">Paenibacillus swuensis</name>
    <dbReference type="NCBI Taxonomy" id="1178515"/>
    <lineage>
        <taxon>Bacteria</taxon>
        <taxon>Bacillati</taxon>
        <taxon>Bacillota</taxon>
        <taxon>Bacilli</taxon>
        <taxon>Bacillales</taxon>
        <taxon>Paenibacillaceae</taxon>
        <taxon>Paenibacillus</taxon>
    </lineage>
</organism>
<gene>
    <name evidence="2" type="ORF">SY83_03880</name>
</gene>
<keyword evidence="2" id="KW-0808">Transferase</keyword>
<dbReference type="OrthoDB" id="9792690at2"/>
<proteinExistence type="predicted"/>
<dbReference type="Gene3D" id="3.40.50.150">
    <property type="entry name" value="Vaccinia Virus protein VP39"/>
    <property type="match status" value="1"/>
</dbReference>
<evidence type="ECO:0000313" key="3">
    <source>
        <dbReference type="Proteomes" id="UP000076927"/>
    </source>
</evidence>
<dbReference type="PATRIC" id="fig|1178515.4.peg.770"/>
<dbReference type="RefSeq" id="WP_068604425.1">
    <property type="nucleotide sequence ID" value="NZ_CP011388.1"/>
</dbReference>
<dbReference type="Proteomes" id="UP000076927">
    <property type="component" value="Chromosome"/>
</dbReference>
<dbReference type="InterPro" id="IPR029063">
    <property type="entry name" value="SAM-dependent_MTases_sf"/>
</dbReference>
<dbReference type="AlphaFoldDB" id="A0A172TET9"/>
<dbReference type="InterPro" id="IPR025714">
    <property type="entry name" value="Methyltranfer_dom"/>
</dbReference>
<dbReference type="Pfam" id="PF13847">
    <property type="entry name" value="Methyltransf_31"/>
    <property type="match status" value="1"/>
</dbReference>
<dbReference type="KEGG" id="pswu:SY83_03880"/>
<feature type="domain" description="Methyltransferase" evidence="1">
    <location>
        <begin position="36"/>
        <end position="145"/>
    </location>
</feature>
<sequence length="249" mass="28241">MDRNRFSQIAHRLHDFHNPVSEDKIERIIRLLPLQAGQTVLDIGAGKAELLFRIVERFGAHGIAIEEHEGSMDDAKRRAFGRIHEEEVTFLREDAKLVLPQLGEHMMDLGICIGSSHALGGLDATLEALNTMVRPGGYVLLGEGYWKKTPDAVYLEALGATEDSMLTHNGNIEAAMKAGMIPLYSLVASEDDWDAYESLYAYSAEQYAFEHPENPDREAMLARIREWQRMYRQWGRDTMGFGLYLMRRG</sequence>
<dbReference type="CDD" id="cd02440">
    <property type="entry name" value="AdoMet_MTases"/>
    <property type="match status" value="1"/>
</dbReference>
<name>A0A172TET9_9BACL</name>
<reference evidence="2 3" key="1">
    <citation type="submission" date="2015-01" db="EMBL/GenBank/DDBJ databases">
        <title>Paenibacillus swuensis/DY6/whole genome sequencing.</title>
        <authorList>
            <person name="Kim M.K."/>
            <person name="Srinivasan S."/>
            <person name="Lee J.-J."/>
        </authorList>
    </citation>
    <scope>NUCLEOTIDE SEQUENCE [LARGE SCALE GENOMIC DNA]</scope>
    <source>
        <strain evidence="2 3">DY6</strain>
    </source>
</reference>
<dbReference type="EMBL" id="CP011388">
    <property type="protein sequence ID" value="ANE45585.1"/>
    <property type="molecule type" value="Genomic_DNA"/>
</dbReference>
<protein>
    <submittedName>
        <fullName evidence="2">Methyltransferase</fullName>
    </submittedName>
</protein>
<dbReference type="GO" id="GO:0032259">
    <property type="term" value="P:methylation"/>
    <property type="evidence" value="ECO:0007669"/>
    <property type="project" value="UniProtKB-KW"/>
</dbReference>
<keyword evidence="3" id="KW-1185">Reference proteome</keyword>
<dbReference type="STRING" id="1178515.SY83_03880"/>
<evidence type="ECO:0000313" key="2">
    <source>
        <dbReference type="EMBL" id="ANE45585.1"/>
    </source>
</evidence>